<evidence type="ECO:0000259" key="2">
    <source>
        <dbReference type="Pfam" id="PF19955"/>
    </source>
</evidence>
<reference evidence="3 4" key="1">
    <citation type="submission" date="2019-01" db="EMBL/GenBank/DDBJ databases">
        <title>Ktedonosporobacter rubrisoli SCAWS-G2.</title>
        <authorList>
            <person name="Huang Y."/>
            <person name="Yan B."/>
        </authorList>
    </citation>
    <scope>NUCLEOTIDE SEQUENCE [LARGE SCALE GENOMIC DNA]</scope>
    <source>
        <strain evidence="3 4">SCAWS-G2</strain>
    </source>
</reference>
<protein>
    <recommendedName>
        <fullName evidence="2">Effector-associated domain-containing protein</fullName>
    </recommendedName>
</protein>
<organism evidence="3 4">
    <name type="scientific">Ktedonosporobacter rubrisoli</name>
    <dbReference type="NCBI Taxonomy" id="2509675"/>
    <lineage>
        <taxon>Bacteria</taxon>
        <taxon>Bacillati</taxon>
        <taxon>Chloroflexota</taxon>
        <taxon>Ktedonobacteria</taxon>
        <taxon>Ktedonobacterales</taxon>
        <taxon>Ktedonosporobacteraceae</taxon>
        <taxon>Ktedonosporobacter</taxon>
    </lineage>
</organism>
<dbReference type="RefSeq" id="WP_129894048.1">
    <property type="nucleotide sequence ID" value="NZ_CP035758.1"/>
</dbReference>
<evidence type="ECO:0000313" key="4">
    <source>
        <dbReference type="Proteomes" id="UP000290365"/>
    </source>
</evidence>
<evidence type="ECO:0000313" key="3">
    <source>
        <dbReference type="EMBL" id="QBD82980.1"/>
    </source>
</evidence>
<dbReference type="OrthoDB" id="9770276at2"/>
<dbReference type="InterPro" id="IPR045430">
    <property type="entry name" value="EAD1"/>
</dbReference>
<dbReference type="EMBL" id="CP035758">
    <property type="protein sequence ID" value="QBD82980.1"/>
    <property type="molecule type" value="Genomic_DNA"/>
</dbReference>
<feature type="compositionally biased region" description="Basic and acidic residues" evidence="1">
    <location>
        <begin position="205"/>
        <end position="214"/>
    </location>
</feature>
<keyword evidence="4" id="KW-1185">Reference proteome</keyword>
<dbReference type="AlphaFoldDB" id="A0A4P6K558"/>
<evidence type="ECO:0000256" key="1">
    <source>
        <dbReference type="SAM" id="MobiDB-lite"/>
    </source>
</evidence>
<dbReference type="Proteomes" id="UP000290365">
    <property type="component" value="Chromosome"/>
</dbReference>
<proteinExistence type="predicted"/>
<sequence length="352" mass="40565">MDLERSKELRNYLQTILHLPFVFPEPEEDAEFYDKVYTELKPYHTMLCTALEHAYSDEKKLSFLVKQEWEKGLGEIYRGESYSDKLHNTIDWMEAEGCLLEFIAAAHQKKDRNPKLNTFVRKTLYPLLVASASTLQKSQSDPLPLSAKAPSDVKVNNNGSEMKKGIASTDIKSSDETSNGLPVLEKEQDTKQTQPTPFPGKKPLRKEQLKEDSIAKAHRRTRAAQEKMQKVYEVFQGRGKLSESQVIESIKQAKELIEGISDLFVDIPTPDYLELDYKFACEERYVCERISIVVAYSLRDEYIDTPSVFLGADREFKKVFSSLQNLEYFIEEFQEQIRLSDHANKDFFGNSI</sequence>
<name>A0A4P6K558_KTERU</name>
<dbReference type="KEGG" id="kbs:EPA93_46275"/>
<feature type="region of interest" description="Disordered" evidence="1">
    <location>
        <begin position="139"/>
        <end position="214"/>
    </location>
</feature>
<dbReference type="Pfam" id="PF19955">
    <property type="entry name" value="EAD1"/>
    <property type="match status" value="1"/>
</dbReference>
<gene>
    <name evidence="3" type="ORF">EPA93_46275</name>
</gene>
<accession>A0A4P6K558</accession>
<feature type="domain" description="Effector-associated" evidence="2">
    <location>
        <begin position="46"/>
        <end position="122"/>
    </location>
</feature>